<dbReference type="InterPro" id="IPR012908">
    <property type="entry name" value="PGAP1-ab_dom-like"/>
</dbReference>
<dbReference type="InterPro" id="IPR029058">
    <property type="entry name" value="AB_hydrolase_fold"/>
</dbReference>
<dbReference type="AlphaFoldDB" id="A0A221NSA2"/>
<proteinExistence type="predicted"/>
<feature type="domain" description="GPI inositol-deacylase PGAP1-like alpha/beta" evidence="3">
    <location>
        <begin position="225"/>
        <end position="279"/>
    </location>
</feature>
<keyword evidence="2" id="KW-0472">Membrane</keyword>
<accession>A0A221NSA2</accession>
<dbReference type="Pfam" id="PF07819">
    <property type="entry name" value="PGAP1"/>
    <property type="match status" value="1"/>
</dbReference>
<dbReference type="Proteomes" id="UP000031501">
    <property type="component" value="Chromosome"/>
</dbReference>
<reference evidence="4 5" key="1">
    <citation type="submission" date="2017-07" db="EMBL/GenBank/DDBJ databases">
        <title>Genome sequence of Streptomyces pluripotens MUSC 137T.</title>
        <authorList>
            <person name="Ser H.-L."/>
            <person name="Lee L.-H."/>
        </authorList>
    </citation>
    <scope>NUCLEOTIDE SEQUENCE [LARGE SCALE GENOMIC DNA]</scope>
    <source>
        <strain evidence="4 5">MUSC 137</strain>
    </source>
</reference>
<gene>
    <name evidence="4" type="ORF">LK07_01070</name>
</gene>
<keyword evidence="2" id="KW-0812">Transmembrane</keyword>
<evidence type="ECO:0000256" key="2">
    <source>
        <dbReference type="SAM" id="Phobius"/>
    </source>
</evidence>
<evidence type="ECO:0000313" key="4">
    <source>
        <dbReference type="EMBL" id="ASN22851.1"/>
    </source>
</evidence>
<dbReference type="Gene3D" id="3.40.50.1820">
    <property type="entry name" value="alpha/beta hydrolase"/>
    <property type="match status" value="1"/>
</dbReference>
<dbReference type="SUPFAM" id="SSF53474">
    <property type="entry name" value="alpha/beta-Hydrolases"/>
    <property type="match status" value="1"/>
</dbReference>
<feature type="region of interest" description="Disordered" evidence="1">
    <location>
        <begin position="1"/>
        <end position="32"/>
    </location>
</feature>
<evidence type="ECO:0000313" key="5">
    <source>
        <dbReference type="Proteomes" id="UP000031501"/>
    </source>
</evidence>
<name>A0A221NSA2_9ACTN</name>
<keyword evidence="5" id="KW-1185">Reference proteome</keyword>
<dbReference type="EMBL" id="CP022433">
    <property type="protein sequence ID" value="ASN22851.1"/>
    <property type="molecule type" value="Genomic_DNA"/>
</dbReference>
<feature type="transmembrane region" description="Helical" evidence="2">
    <location>
        <begin position="65"/>
        <end position="82"/>
    </location>
</feature>
<organism evidence="4 5">
    <name type="scientific">Streptomyces pluripotens</name>
    <dbReference type="NCBI Taxonomy" id="1355015"/>
    <lineage>
        <taxon>Bacteria</taxon>
        <taxon>Bacillati</taxon>
        <taxon>Actinomycetota</taxon>
        <taxon>Actinomycetes</taxon>
        <taxon>Kitasatosporales</taxon>
        <taxon>Streptomycetaceae</taxon>
        <taxon>Streptomyces</taxon>
    </lineage>
</organism>
<dbReference type="GO" id="GO:0016788">
    <property type="term" value="F:hydrolase activity, acting on ester bonds"/>
    <property type="evidence" value="ECO:0007669"/>
    <property type="project" value="InterPro"/>
</dbReference>
<evidence type="ECO:0000259" key="3">
    <source>
        <dbReference type="Pfam" id="PF07819"/>
    </source>
</evidence>
<sequence>MGTGRRRRRGDDGDRHASGRGPGRLCSGDGERERCVEGSGHVGAALRHDRTEAGGVMNRFRIRRVVLAMAAFALTAGSQVAVRAPAHAESQTAAPAEWGTRCGSARLGLDGDTVQLAPTLRRDTNPDGSPVAYSPDSRGRYTPVIMVHGWTGRGTHDAAGQGAFSHRIDLTANRLGSVRTTRSLIGQYQSLPGAAVFTFDYHAYSARWVTDPHLGPALGKVIDCLYRASGQKVIVVSHSMGGLVTRYAVTHRGVVGPDRSDEISTVVTFGTPETGSVAALLSEAGLDTGAATNDLLAVVRMILAGCGQLTSSNIRTGTLCDRLPAPVSAFESQAGRALRAGSAELRALRPWPKPVFVDALAGQARFQVPRLGWFGLSWGRTTSVEAGDLIVTSGSAFQGADSTRTVSCSYQLSPVRGTTDALGLRLGLISKADVADVPLKAFTGACFHPDLMRSIELTNEALGAVSDDIRSRQPVTASSLLSAPVPAACGHPAGKLSSGKLPGVPKGRGVMGLAWVTTGQPRADLLTFGDLDGDGTGDAAAALYCDAGGVPWPEIIAFYGPGSTLIGHISLSDINLPGHEAGENALVHRLRYTAKGVVVQWSTQQDGDPGASATLDYTATLRWNGHAITASGLTATTERSTVDRFLRALRDHDTITASSLAADGVAEEAVSQFRSYGDALAATPDCLGPNSDFPPSAEGLPDVGGPAYVAATRYCLLPTTAGGATYVVLGMDKTGFQRWQVSSLSIV</sequence>
<protein>
    <recommendedName>
        <fullName evidence="3">GPI inositol-deacylase PGAP1-like alpha/beta domain-containing protein</fullName>
    </recommendedName>
</protein>
<evidence type="ECO:0000256" key="1">
    <source>
        <dbReference type="SAM" id="MobiDB-lite"/>
    </source>
</evidence>
<keyword evidence="2" id="KW-1133">Transmembrane helix</keyword>